<dbReference type="PANTHER" id="PTHR22589">
    <property type="entry name" value="CARNITINE O-ACYLTRANSFERASE"/>
    <property type="match status" value="1"/>
</dbReference>
<dbReference type="Gene3D" id="3.30.559.70">
    <property type="entry name" value="Choline/Carnitine o-acyltransferase, domain 2"/>
    <property type="match status" value="1"/>
</dbReference>
<dbReference type="InterPro" id="IPR039551">
    <property type="entry name" value="Cho/carn_acyl_trans"/>
</dbReference>
<evidence type="ECO:0000256" key="5">
    <source>
        <dbReference type="RuleBase" id="RU003801"/>
    </source>
</evidence>
<dbReference type="GO" id="GO:0005739">
    <property type="term" value="C:mitochondrion"/>
    <property type="evidence" value="ECO:0007669"/>
    <property type="project" value="TreeGrafter"/>
</dbReference>
<evidence type="ECO:0000256" key="1">
    <source>
        <dbReference type="ARBA" id="ARBA00005232"/>
    </source>
</evidence>
<feature type="domain" description="Choline/carnitine acyltransferase" evidence="6">
    <location>
        <begin position="11"/>
        <end position="591"/>
    </location>
</feature>
<evidence type="ECO:0000259" key="6">
    <source>
        <dbReference type="Pfam" id="PF00755"/>
    </source>
</evidence>
<protein>
    <recommendedName>
        <fullName evidence="6">Choline/carnitine acyltransferase domain-containing protein</fullName>
    </recommendedName>
</protein>
<reference evidence="7" key="1">
    <citation type="submission" date="2021-01" db="EMBL/GenBank/DDBJ databases">
        <authorList>
            <person name="Corre E."/>
            <person name="Pelletier E."/>
            <person name="Niang G."/>
            <person name="Scheremetjew M."/>
            <person name="Finn R."/>
            <person name="Kale V."/>
            <person name="Holt S."/>
            <person name="Cochrane G."/>
            <person name="Meng A."/>
            <person name="Brown T."/>
            <person name="Cohen L."/>
        </authorList>
    </citation>
    <scope>NUCLEOTIDE SEQUENCE</scope>
    <source>
        <strain evidence="7">NIES-381</strain>
    </source>
</reference>
<dbReference type="PANTHER" id="PTHR22589:SF16">
    <property type="entry name" value="CARNITINE O-PALMITOYLTRANSFERASE 2, MITOCHONDRIAL"/>
    <property type="match status" value="1"/>
</dbReference>
<comment type="similarity">
    <text evidence="1 5">Belongs to the carnitine/choline acetyltransferase family.</text>
</comment>
<proteinExistence type="inferred from homology"/>
<organism evidence="7">
    <name type="scientific">Eutreptiella gymnastica</name>
    <dbReference type="NCBI Taxonomy" id="73025"/>
    <lineage>
        <taxon>Eukaryota</taxon>
        <taxon>Discoba</taxon>
        <taxon>Euglenozoa</taxon>
        <taxon>Euglenida</taxon>
        <taxon>Spirocuta</taxon>
        <taxon>Euglenophyceae</taxon>
        <taxon>Eutreptiales</taxon>
        <taxon>Eutreptiaceae</taxon>
        <taxon>Eutreptiella</taxon>
    </lineage>
</organism>
<keyword evidence="2 5" id="KW-0808">Transferase</keyword>
<dbReference type="InterPro" id="IPR042231">
    <property type="entry name" value="Cho/carn_acyl_trans_2"/>
</dbReference>
<evidence type="ECO:0000256" key="2">
    <source>
        <dbReference type="ARBA" id="ARBA00022679"/>
    </source>
</evidence>
<keyword evidence="3 5" id="KW-0012">Acyltransferase</keyword>
<evidence type="ECO:0000256" key="3">
    <source>
        <dbReference type="ARBA" id="ARBA00023315"/>
    </source>
</evidence>
<dbReference type="EMBL" id="HBGA01082204">
    <property type="protein sequence ID" value="CAD9019515.1"/>
    <property type="molecule type" value="Transcribed_RNA"/>
</dbReference>
<evidence type="ECO:0000313" key="7">
    <source>
        <dbReference type="EMBL" id="CAD9019515.1"/>
    </source>
</evidence>
<dbReference type="PROSITE" id="PS00440">
    <property type="entry name" value="ACYLTRANSF_C_2"/>
    <property type="match status" value="1"/>
</dbReference>
<feature type="active site" description="Proton acceptor" evidence="4">
    <location>
        <position position="333"/>
    </location>
</feature>
<dbReference type="SUPFAM" id="SSF52777">
    <property type="entry name" value="CoA-dependent acyltransferases"/>
    <property type="match status" value="2"/>
</dbReference>
<dbReference type="InterPro" id="IPR000542">
    <property type="entry name" value="Carn_acyl_trans"/>
</dbReference>
<gene>
    <name evidence="7" type="ORF">EGYM00392_LOCUS30629</name>
</gene>
<name>A0A7S1IQ46_9EUGL</name>
<accession>A0A7S1IQ46</accession>
<dbReference type="GO" id="GO:0004095">
    <property type="term" value="F:carnitine O-palmitoyltransferase activity"/>
    <property type="evidence" value="ECO:0007669"/>
    <property type="project" value="TreeGrafter"/>
</dbReference>
<dbReference type="GO" id="GO:0006635">
    <property type="term" value="P:fatty acid beta-oxidation"/>
    <property type="evidence" value="ECO:0007669"/>
    <property type="project" value="TreeGrafter"/>
</dbReference>
<dbReference type="Gene3D" id="3.30.559.10">
    <property type="entry name" value="Chloramphenicol acetyltransferase-like domain"/>
    <property type="match status" value="1"/>
</dbReference>
<dbReference type="AlphaFoldDB" id="A0A7S1IQ46"/>
<evidence type="ECO:0000256" key="4">
    <source>
        <dbReference type="PIRSR" id="PIRSR600542-1"/>
    </source>
</evidence>
<dbReference type="InterPro" id="IPR023213">
    <property type="entry name" value="CAT-like_dom_sf"/>
</dbReference>
<dbReference type="Pfam" id="PF00755">
    <property type="entry name" value="Carn_acyltransf"/>
    <property type="match status" value="1"/>
</dbReference>
<sequence>MGRTRVEETGLAQTCERYIDAITPLVSSTKQLRTTKNLVDDFRKARGVEWHAELQAMDMRNSHTSYLSAWWYEEYLKNRAPLPINMNPYLVLRDDPSPHKKDPAVRAACLIHSALVFKQQLDRGKLLPEVFNFKPPEYSQQEWFEKLVAACPSSAVTVPYMAITKFQSFPLDMSQFPSLFNSTRVPKSHQDELRRQSGSHVVVLLNDNVYKVTVLDAEGQPLGVAQIAGRLQALLSAQEPRPQHPVPVLTSEHRDRWAEAREQMEGSIVNRESLITVDSALFAVCLGDEGGEITNPVPLAKQMLHNGGRNRWWDKSFSLIVTSDAKAAINFEHSWGDGVAVLRFAVDVFNHSLAKAAPLVPELATEAVQLLPWDLSPAVQRMVQQANARIAQDCAKMNLGIMLCPGMGKAGIAKIGGRPDPFMQLAIQLAYWRIHRVVDSVYESCSTSAFKHGRTECIRGATIESAAFVKAMDDAGLSVAHKAGLLLKASDKHAQLSKDAKQGHGVDRHLYALSKIGSLQGCTHDMFLDPTYRALKADMLSTSSLYSDAVMLGGFGPVSPGYGVAYAAADDVSLFHITSWGHHTGDFCTAVQQAVHDMAAVLTSGKAKR</sequence>